<sequence length="644" mass="67725">MISGFKCRSLFISLICFLIFAVTKSRAQTGSLGDPVVHITFGAGTSTHAGALPADSGTTSYTYSTADFPIDGSYTIENTTAGAGNVWWSTTDHTGNTGGYMMIVNASYARTDYFYKREVDGLCGGTTYQFSAWAGNLLRSQDDSPPNITFAILQTDGTTVIQSFATGAIALSTSGFKWIQYKFNFTLPAGTSNVIIKMTNNSNGGAPANDLALDDITFSPYGPALVASFNLAASTTTETECAGQTEPYTMTVPAVTGYTSPAYQWQVNTGSGWTDIAGATTLSYTANPTTAGTYEYRLASAEATNIGSLSCRIVSNVLTLVVNTAATSSATANTPLCVGNTLNLSTTSGTTYKWTGPNGFTSTEQKPSITNITAAAAGVYTATVTTGNCSTTAYATVSVYAQPVADAGANVTICSGESTTLNASGGTSYSWSPTTGLSDPTIADPVASPTDTTTYVVTVSNSNACTSKDTVIVNVQQKPTANAGADKVMTQGQSVTLNGKASGSDISYYWTPNEYLSSNTVLNPVASPPDDITYTLHVVSNVGCGAEATDAVFVRVYKKITIPNTFTPNGDGINDYWDITALSTYPTATTQVFNRYGTEVFKSVGYATPWDGRYNGQNIPVGTYYYKIDLKNGNIFSGWVLVVR</sequence>
<protein>
    <submittedName>
        <fullName evidence="2">Gliding motility-associated C-terminal domain-containing protein</fullName>
    </submittedName>
</protein>
<feature type="signal peptide" evidence="1">
    <location>
        <begin position="1"/>
        <end position="27"/>
    </location>
</feature>
<dbReference type="Gene3D" id="2.60.120.260">
    <property type="entry name" value="Galactose-binding domain-like"/>
    <property type="match status" value="1"/>
</dbReference>
<keyword evidence="3" id="KW-1185">Reference proteome</keyword>
<name>A0A1H1MHC1_MUCMA</name>
<dbReference type="EMBL" id="LT629740">
    <property type="protein sequence ID" value="SDR86173.1"/>
    <property type="molecule type" value="Genomic_DNA"/>
</dbReference>
<gene>
    <name evidence="2" type="ORF">SAMN05216490_0080</name>
</gene>
<dbReference type="AlphaFoldDB" id="A0A1H1MHC1"/>
<evidence type="ECO:0000313" key="3">
    <source>
        <dbReference type="Proteomes" id="UP000199679"/>
    </source>
</evidence>
<dbReference type="Proteomes" id="UP000199679">
    <property type="component" value="Chromosome I"/>
</dbReference>
<dbReference type="InterPro" id="IPR013783">
    <property type="entry name" value="Ig-like_fold"/>
</dbReference>
<evidence type="ECO:0000256" key="1">
    <source>
        <dbReference type="SAM" id="SignalP"/>
    </source>
</evidence>
<reference evidence="2 3" key="1">
    <citation type="submission" date="2016-10" db="EMBL/GenBank/DDBJ databases">
        <authorList>
            <person name="de Groot N.N."/>
        </authorList>
    </citation>
    <scope>NUCLEOTIDE SEQUENCE [LARGE SCALE GENOMIC DNA]</scope>
    <source>
        <strain evidence="2 3">MP1X4</strain>
    </source>
</reference>
<keyword evidence="1" id="KW-0732">Signal</keyword>
<dbReference type="RefSeq" id="WP_091367639.1">
    <property type="nucleotide sequence ID" value="NZ_LT629740.1"/>
</dbReference>
<dbReference type="InterPro" id="IPR026341">
    <property type="entry name" value="T9SS_type_B"/>
</dbReference>
<dbReference type="STRING" id="652787.SAMN05216490_0080"/>
<dbReference type="Pfam" id="PF13585">
    <property type="entry name" value="CHU_C"/>
    <property type="match status" value="1"/>
</dbReference>
<proteinExistence type="predicted"/>
<accession>A0A1H1MHC1</accession>
<dbReference type="OrthoDB" id="1652165at2"/>
<dbReference type="NCBIfam" id="TIGR04131">
    <property type="entry name" value="Bac_Flav_CTERM"/>
    <property type="match status" value="1"/>
</dbReference>
<dbReference type="Gene3D" id="2.60.40.10">
    <property type="entry name" value="Immunoglobulins"/>
    <property type="match status" value="3"/>
</dbReference>
<organism evidence="2 3">
    <name type="scientific">Mucilaginibacter mallensis</name>
    <dbReference type="NCBI Taxonomy" id="652787"/>
    <lineage>
        <taxon>Bacteria</taxon>
        <taxon>Pseudomonadati</taxon>
        <taxon>Bacteroidota</taxon>
        <taxon>Sphingobacteriia</taxon>
        <taxon>Sphingobacteriales</taxon>
        <taxon>Sphingobacteriaceae</taxon>
        <taxon>Mucilaginibacter</taxon>
    </lineage>
</organism>
<feature type="chain" id="PRO_5009254477" evidence="1">
    <location>
        <begin position="28"/>
        <end position="644"/>
    </location>
</feature>
<evidence type="ECO:0000313" key="2">
    <source>
        <dbReference type="EMBL" id="SDR86173.1"/>
    </source>
</evidence>